<name>A0A1G1XY92_9BACT</name>
<protein>
    <submittedName>
        <fullName evidence="1">ATPase</fullName>
    </submittedName>
</protein>
<dbReference type="AlphaFoldDB" id="A0A1G1XY92"/>
<dbReference type="EMBL" id="MHIB01000009">
    <property type="protein sequence ID" value="OGY44941.1"/>
    <property type="molecule type" value="Genomic_DNA"/>
</dbReference>
<sequence length="390" mass="45847">MNNDYQNWQGGFPNLKRCSRCIMPETWESINFDENGVCNICRNSEIKQKIDWQKKRQEFVELITQYKGKGLYDCIVPYSGGKDSTFTLYSLVKDFGLKPLVVSFDHWYYRPKILANRVSTQKILGVDCLTFRTDWQVVKKLMRESLERKGDFHWHAHTGCFALPMQMAVRFEVPLVIWGEPSSEYTAYYAYDDNEEIDERHFNRLVNLGINAEDMVGMIKGVTMRDLEPYRYPSLKELKEIGCRSVCLGSYIPWDVRTQAQIIHDQIGWQGDAVENIPPQYWWEKVEDLFQGTDDYLKFIKRGLGRTCHLTSIDIRNGRMTREEAIELTKRYDGLRPASLDVFLDYLGMTEKEFNQIVLSHQVAPYQHDFSKTVRGPELWDQKLWDKTKC</sequence>
<comment type="caution">
    <text evidence="1">The sequence shown here is derived from an EMBL/GenBank/DDBJ whole genome shotgun (WGS) entry which is preliminary data.</text>
</comment>
<evidence type="ECO:0000313" key="2">
    <source>
        <dbReference type="Proteomes" id="UP000178930"/>
    </source>
</evidence>
<evidence type="ECO:0000313" key="1">
    <source>
        <dbReference type="EMBL" id="OGY44941.1"/>
    </source>
</evidence>
<dbReference type="NCBIfam" id="TIGR03573">
    <property type="entry name" value="WbuX"/>
    <property type="match status" value="1"/>
</dbReference>
<dbReference type="InterPro" id="IPR014729">
    <property type="entry name" value="Rossmann-like_a/b/a_fold"/>
</dbReference>
<reference evidence="1 2" key="1">
    <citation type="journal article" date="2016" name="Nat. Commun.">
        <title>Thousands of microbial genomes shed light on interconnected biogeochemical processes in an aquifer system.</title>
        <authorList>
            <person name="Anantharaman K."/>
            <person name="Brown C.T."/>
            <person name="Hug L.A."/>
            <person name="Sharon I."/>
            <person name="Castelle C.J."/>
            <person name="Probst A.J."/>
            <person name="Thomas B.C."/>
            <person name="Singh A."/>
            <person name="Wilkins M.J."/>
            <person name="Karaoz U."/>
            <person name="Brodie E.L."/>
            <person name="Williams K.H."/>
            <person name="Hubbard S.S."/>
            <person name="Banfield J.F."/>
        </authorList>
    </citation>
    <scope>NUCLEOTIDE SEQUENCE [LARGE SCALE GENOMIC DNA]</scope>
</reference>
<dbReference type="SUPFAM" id="SSF52402">
    <property type="entry name" value="Adenine nucleotide alpha hydrolases-like"/>
    <property type="match status" value="1"/>
</dbReference>
<dbReference type="STRING" id="1797532.A2729_04130"/>
<accession>A0A1G1XY92</accession>
<organism evidence="1 2">
    <name type="scientific">Candidatus Buchananbacteria bacterium RIFCSPHIGHO2_01_FULL_39_14</name>
    <dbReference type="NCBI Taxonomy" id="1797532"/>
    <lineage>
        <taxon>Bacteria</taxon>
        <taxon>Candidatus Buchananiibacteriota</taxon>
    </lineage>
</organism>
<dbReference type="Proteomes" id="UP000178930">
    <property type="component" value="Unassembled WGS sequence"/>
</dbReference>
<dbReference type="Gene3D" id="3.40.50.620">
    <property type="entry name" value="HUPs"/>
    <property type="match status" value="1"/>
</dbReference>
<gene>
    <name evidence="1" type="ORF">A2729_04130</name>
</gene>
<dbReference type="InterPro" id="IPR020022">
    <property type="entry name" value="N-acetyl_sugar_amidoTrfase"/>
</dbReference>
<proteinExistence type="predicted"/>